<sequence length="347" mass="39085">MILKIVDASLRHMLKTSRTEISMAIDDLFPFLHGLMDNDVITEQIFKEALQLKEQKGNNKAVYATLTWLLERNDSNINSFWKNLFKDYNLERYPKLQPVYHSFFKDIDLSKMRRGRKMLKMSGNQGVTTPQLKRKTSEEMQVSSSVLNTKRATSKVTPGKDCVLVGILPSSVCFFTASYRLILMNDLFHLGISKKCIKVGGEFYTPATFEDISGKSRSKNWKESIRCKGLSLSKLNKNFSTIFPLALSFDPHQKNDDECAVCRDGGELICCDGCPRAFHLSCLIPPLTEIPRYIDPASTHGLVTTRQFSHPPHPPFLSLSAAHMSLCHTLSPLLSPIAAHLGQRLGC</sequence>
<keyword evidence="9" id="KW-1185">Reference proteome</keyword>
<feature type="domain" description="HSR" evidence="7">
    <location>
        <begin position="1"/>
        <end position="108"/>
    </location>
</feature>
<reference evidence="8" key="5">
    <citation type="submission" date="2025-09" db="UniProtKB">
        <authorList>
            <consortium name="Ensembl"/>
        </authorList>
    </citation>
    <scope>IDENTIFICATION</scope>
</reference>
<dbReference type="GO" id="GO:0003677">
    <property type="term" value="F:DNA binding"/>
    <property type="evidence" value="ECO:0007669"/>
    <property type="project" value="InterPro"/>
</dbReference>
<dbReference type="GO" id="GO:0005737">
    <property type="term" value="C:cytoplasm"/>
    <property type="evidence" value="ECO:0007669"/>
    <property type="project" value="InterPro"/>
</dbReference>
<feature type="region of interest" description="Disordered" evidence="5">
    <location>
        <begin position="123"/>
        <end position="144"/>
    </location>
</feature>
<dbReference type="InterPro" id="IPR043563">
    <property type="entry name" value="Sp110/Sp140/Sp140L-like"/>
</dbReference>
<evidence type="ECO:0000256" key="2">
    <source>
        <dbReference type="ARBA" id="ARBA00022723"/>
    </source>
</evidence>
<accession>A0A4W3IT39</accession>
<dbReference type="Gene3D" id="3.10.390.10">
    <property type="entry name" value="SAND domain-like"/>
    <property type="match status" value="1"/>
</dbReference>
<reference evidence="9" key="3">
    <citation type="journal article" date="2014" name="Nature">
        <title>Elephant shark genome provides unique insights into gnathostome evolution.</title>
        <authorList>
            <consortium name="International Elephant Shark Genome Sequencing Consortium"/>
            <person name="Venkatesh B."/>
            <person name="Lee A.P."/>
            <person name="Ravi V."/>
            <person name="Maurya A.K."/>
            <person name="Lian M.M."/>
            <person name="Swann J.B."/>
            <person name="Ohta Y."/>
            <person name="Flajnik M.F."/>
            <person name="Sutoh Y."/>
            <person name="Kasahara M."/>
            <person name="Hoon S."/>
            <person name="Gangu V."/>
            <person name="Roy S.W."/>
            <person name="Irimia M."/>
            <person name="Korzh V."/>
            <person name="Kondrychyn I."/>
            <person name="Lim Z.W."/>
            <person name="Tay B.H."/>
            <person name="Tohari S."/>
            <person name="Kong K.W."/>
            <person name="Ho S."/>
            <person name="Lorente-Galdos B."/>
            <person name="Quilez J."/>
            <person name="Marques-Bonet T."/>
            <person name="Raney B.J."/>
            <person name="Ingham P.W."/>
            <person name="Tay A."/>
            <person name="Hillier L.W."/>
            <person name="Minx P."/>
            <person name="Boehm T."/>
            <person name="Wilson R.K."/>
            <person name="Brenner S."/>
            <person name="Warren W.C."/>
        </authorList>
    </citation>
    <scope>NUCLEOTIDE SEQUENCE [LARGE SCALE GENOMIC DNA]</scope>
</reference>
<protein>
    <recommendedName>
        <fullName evidence="10">Autoimmune regulator</fullName>
    </recommendedName>
</protein>
<dbReference type="AlphaFoldDB" id="A0A4W3IT39"/>
<reference evidence="8" key="4">
    <citation type="submission" date="2025-08" db="UniProtKB">
        <authorList>
            <consortium name="Ensembl"/>
        </authorList>
    </citation>
    <scope>IDENTIFICATION</scope>
</reference>
<dbReference type="InterPro" id="IPR019787">
    <property type="entry name" value="Znf_PHD-finger"/>
</dbReference>
<dbReference type="GO" id="GO:0005634">
    <property type="term" value="C:nucleus"/>
    <property type="evidence" value="ECO:0007669"/>
    <property type="project" value="InterPro"/>
</dbReference>
<evidence type="ECO:0000256" key="1">
    <source>
        <dbReference type="ARBA" id="ARBA00022553"/>
    </source>
</evidence>
<keyword evidence="3" id="KW-0863">Zinc-finger</keyword>
<dbReference type="Proteomes" id="UP000314986">
    <property type="component" value="Unassembled WGS sequence"/>
</dbReference>
<evidence type="ECO:0000259" key="7">
    <source>
        <dbReference type="PROSITE" id="PS51414"/>
    </source>
</evidence>
<evidence type="ECO:0000313" key="8">
    <source>
        <dbReference type="Ensembl" id="ENSCMIP00000023835.1"/>
    </source>
</evidence>
<evidence type="ECO:0000259" key="6">
    <source>
        <dbReference type="PROSITE" id="PS50864"/>
    </source>
</evidence>
<keyword evidence="4" id="KW-0862">Zinc</keyword>
<name>A0A4W3IT39_CALMI</name>
<keyword evidence="2" id="KW-0479">Metal-binding</keyword>
<keyword evidence="1" id="KW-0597">Phosphoprotein</keyword>
<feature type="domain" description="SAND" evidence="6">
    <location>
        <begin position="173"/>
        <end position="242"/>
    </location>
</feature>
<evidence type="ECO:0000256" key="5">
    <source>
        <dbReference type="SAM" id="MobiDB-lite"/>
    </source>
</evidence>
<dbReference type="SMART" id="SM00258">
    <property type="entry name" value="SAND"/>
    <property type="match status" value="1"/>
</dbReference>
<dbReference type="InterPro" id="IPR004865">
    <property type="entry name" value="HSR_dom"/>
</dbReference>
<dbReference type="GO" id="GO:0006959">
    <property type="term" value="P:humoral immune response"/>
    <property type="evidence" value="ECO:0007669"/>
    <property type="project" value="InterPro"/>
</dbReference>
<dbReference type="PROSITE" id="PS50864">
    <property type="entry name" value="SAND"/>
    <property type="match status" value="1"/>
</dbReference>
<dbReference type="OMA" id="GMETHSG"/>
<dbReference type="GO" id="GO:0000981">
    <property type="term" value="F:DNA-binding transcription factor activity, RNA polymerase II-specific"/>
    <property type="evidence" value="ECO:0007669"/>
    <property type="project" value="TreeGrafter"/>
</dbReference>
<reference evidence="9" key="2">
    <citation type="journal article" date="2007" name="PLoS Biol.">
        <title>Survey sequencing and comparative analysis of the elephant shark (Callorhinchus milii) genome.</title>
        <authorList>
            <person name="Venkatesh B."/>
            <person name="Kirkness E.F."/>
            <person name="Loh Y.H."/>
            <person name="Halpern A.L."/>
            <person name="Lee A.P."/>
            <person name="Johnson J."/>
            <person name="Dandona N."/>
            <person name="Viswanathan L.D."/>
            <person name="Tay A."/>
            <person name="Venter J.C."/>
            <person name="Strausberg R.L."/>
            <person name="Brenner S."/>
        </authorList>
    </citation>
    <scope>NUCLEOTIDE SEQUENCE [LARGE SCALE GENOMIC DNA]</scope>
</reference>
<dbReference type="SUPFAM" id="SSF57903">
    <property type="entry name" value="FYVE/PHD zinc finger"/>
    <property type="match status" value="1"/>
</dbReference>
<dbReference type="InterPro" id="IPR013083">
    <property type="entry name" value="Znf_RING/FYVE/PHD"/>
</dbReference>
<evidence type="ECO:0000256" key="3">
    <source>
        <dbReference type="ARBA" id="ARBA00022771"/>
    </source>
</evidence>
<dbReference type="InterPro" id="IPR000770">
    <property type="entry name" value="SAND_dom"/>
</dbReference>
<organism evidence="8 9">
    <name type="scientific">Callorhinchus milii</name>
    <name type="common">Ghost shark</name>
    <dbReference type="NCBI Taxonomy" id="7868"/>
    <lineage>
        <taxon>Eukaryota</taxon>
        <taxon>Metazoa</taxon>
        <taxon>Chordata</taxon>
        <taxon>Craniata</taxon>
        <taxon>Vertebrata</taxon>
        <taxon>Chondrichthyes</taxon>
        <taxon>Holocephali</taxon>
        <taxon>Chimaeriformes</taxon>
        <taxon>Callorhinchidae</taxon>
        <taxon>Callorhinchus</taxon>
    </lineage>
</organism>
<dbReference type="Pfam" id="PF01342">
    <property type="entry name" value="SAND"/>
    <property type="match status" value="1"/>
</dbReference>
<dbReference type="GeneTree" id="ENSGT00940000161104"/>
<dbReference type="SUPFAM" id="SSF63763">
    <property type="entry name" value="SAND domain-like"/>
    <property type="match status" value="1"/>
</dbReference>
<dbReference type="PANTHER" id="PTHR46386">
    <property type="entry name" value="NUCLEAR BODY PROTEIN SP140"/>
    <property type="match status" value="1"/>
</dbReference>
<dbReference type="GO" id="GO:0008270">
    <property type="term" value="F:zinc ion binding"/>
    <property type="evidence" value="ECO:0007669"/>
    <property type="project" value="UniProtKB-KW"/>
</dbReference>
<dbReference type="Gene3D" id="3.30.40.10">
    <property type="entry name" value="Zinc/RING finger domain, C3HC4 (zinc finger)"/>
    <property type="match status" value="1"/>
</dbReference>
<dbReference type="GO" id="GO:0045182">
    <property type="term" value="F:translation regulator activity"/>
    <property type="evidence" value="ECO:0007669"/>
    <property type="project" value="InterPro"/>
</dbReference>
<dbReference type="Pfam" id="PF03172">
    <property type="entry name" value="HSR"/>
    <property type="match status" value="1"/>
</dbReference>
<dbReference type="InterPro" id="IPR001965">
    <property type="entry name" value="Znf_PHD"/>
</dbReference>
<evidence type="ECO:0000313" key="9">
    <source>
        <dbReference type="Proteomes" id="UP000314986"/>
    </source>
</evidence>
<evidence type="ECO:0008006" key="10">
    <source>
        <dbReference type="Google" id="ProtNLM"/>
    </source>
</evidence>
<dbReference type="InterPro" id="IPR008087">
    <property type="entry name" value="AIRE"/>
</dbReference>
<dbReference type="PRINTS" id="PR01711">
    <property type="entry name" value="AIREGULATOR"/>
</dbReference>
<reference evidence="9" key="1">
    <citation type="journal article" date="2006" name="Science">
        <title>Ancient noncoding elements conserved in the human genome.</title>
        <authorList>
            <person name="Venkatesh B."/>
            <person name="Kirkness E.F."/>
            <person name="Loh Y.H."/>
            <person name="Halpern A.L."/>
            <person name="Lee A.P."/>
            <person name="Johnson J."/>
            <person name="Dandona N."/>
            <person name="Viswanathan L.D."/>
            <person name="Tay A."/>
            <person name="Venter J.C."/>
            <person name="Strausberg R.L."/>
            <person name="Brenner S."/>
        </authorList>
    </citation>
    <scope>NUCLEOTIDE SEQUENCE [LARGE SCALE GENOMIC DNA]</scope>
</reference>
<proteinExistence type="predicted"/>
<dbReference type="SMART" id="SM00249">
    <property type="entry name" value="PHD"/>
    <property type="match status" value="1"/>
</dbReference>
<dbReference type="PANTHER" id="PTHR46386:SF11">
    <property type="entry name" value="AUTOIMMUNE REGULATOR"/>
    <property type="match status" value="1"/>
</dbReference>
<dbReference type="Pfam" id="PF00628">
    <property type="entry name" value="PHD"/>
    <property type="match status" value="1"/>
</dbReference>
<evidence type="ECO:0000256" key="4">
    <source>
        <dbReference type="ARBA" id="ARBA00022833"/>
    </source>
</evidence>
<dbReference type="InterPro" id="IPR010919">
    <property type="entry name" value="SAND-like_dom_sf"/>
</dbReference>
<dbReference type="InterPro" id="IPR011011">
    <property type="entry name" value="Znf_FYVE_PHD"/>
</dbReference>
<dbReference type="CDD" id="cd15539">
    <property type="entry name" value="PHD1_AIRE"/>
    <property type="match status" value="1"/>
</dbReference>
<dbReference type="PROSITE" id="PS51414">
    <property type="entry name" value="HSR"/>
    <property type="match status" value="1"/>
</dbReference>
<dbReference type="Ensembl" id="ENSCMIT00000024238.1">
    <property type="protein sequence ID" value="ENSCMIP00000023835.1"/>
    <property type="gene ID" value="ENSCMIG00000010618.1"/>
</dbReference>